<dbReference type="STRING" id="765913.ThidrDRAFT_2023"/>
<sequence>MVPPDFEPDGKLSIDSKRIANRIGLAMFKLTAAAAEQVLKAAKQGGTEGMPLRLAAAQQADGSIDYRMGFDELTEDDIRMTCEGIEVIMTPEQVPLLDQATMDYVEIEPGQFHFIFLNPNDANFTPPKES</sequence>
<dbReference type="SUPFAM" id="SSF89360">
    <property type="entry name" value="HesB-like domain"/>
    <property type="match status" value="1"/>
</dbReference>
<gene>
    <name evidence="1" type="ORF">ThidrDRAFT_2023</name>
</gene>
<dbReference type="Gene3D" id="2.60.300.12">
    <property type="entry name" value="HesB-like domain"/>
    <property type="match status" value="1"/>
</dbReference>
<dbReference type="InterPro" id="IPR035903">
    <property type="entry name" value="HesB-like_dom_sf"/>
</dbReference>
<proteinExistence type="predicted"/>
<reference evidence="1 2" key="1">
    <citation type="submission" date="2011-06" db="EMBL/GenBank/DDBJ databases">
        <title>The draft genome of Thiorhodococcus drewsii AZ1.</title>
        <authorList>
            <consortium name="US DOE Joint Genome Institute (JGI-PGF)"/>
            <person name="Lucas S."/>
            <person name="Han J."/>
            <person name="Lapidus A."/>
            <person name="Cheng J.-F."/>
            <person name="Goodwin L."/>
            <person name="Pitluck S."/>
            <person name="Peters L."/>
            <person name="Land M.L."/>
            <person name="Hauser L."/>
            <person name="Vogl K."/>
            <person name="Liu Z."/>
            <person name="Imhoff J."/>
            <person name="Thiel V."/>
            <person name="Frigaard N.-U."/>
            <person name="Bryant D.A."/>
            <person name="Woyke T.J."/>
        </authorList>
    </citation>
    <scope>NUCLEOTIDE SEQUENCE [LARGE SCALE GENOMIC DNA]</scope>
    <source>
        <strain evidence="1 2">AZ1</strain>
    </source>
</reference>
<dbReference type="eggNOG" id="COG0316">
    <property type="taxonomic scope" value="Bacteria"/>
</dbReference>
<dbReference type="EMBL" id="AFWT01000012">
    <property type="protein sequence ID" value="EGV31401.1"/>
    <property type="molecule type" value="Genomic_DNA"/>
</dbReference>
<evidence type="ECO:0000313" key="1">
    <source>
        <dbReference type="EMBL" id="EGV31401.1"/>
    </source>
</evidence>
<dbReference type="AlphaFoldDB" id="G2E160"/>
<evidence type="ECO:0000313" key="2">
    <source>
        <dbReference type="Proteomes" id="UP000004200"/>
    </source>
</evidence>
<accession>G2E160</accession>
<comment type="caution">
    <text evidence="1">The sequence shown here is derived from an EMBL/GenBank/DDBJ whole genome shotgun (WGS) entry which is preliminary data.</text>
</comment>
<name>G2E160_9GAMM</name>
<keyword evidence="2" id="KW-1185">Reference proteome</keyword>
<dbReference type="Proteomes" id="UP000004200">
    <property type="component" value="Unassembled WGS sequence"/>
</dbReference>
<protein>
    <submittedName>
        <fullName evidence="1">HesB/YadR/YfhF-family protein</fullName>
    </submittedName>
</protein>
<organism evidence="1 2">
    <name type="scientific">Thiorhodococcus drewsii AZ1</name>
    <dbReference type="NCBI Taxonomy" id="765913"/>
    <lineage>
        <taxon>Bacteria</taxon>
        <taxon>Pseudomonadati</taxon>
        <taxon>Pseudomonadota</taxon>
        <taxon>Gammaproteobacteria</taxon>
        <taxon>Chromatiales</taxon>
        <taxon>Chromatiaceae</taxon>
        <taxon>Thiorhodococcus</taxon>
    </lineage>
</organism>